<feature type="domain" description="Carboxymuconolactone decarboxylase-like" evidence="2">
    <location>
        <begin position="88"/>
        <end position="161"/>
    </location>
</feature>
<dbReference type="Proteomes" id="UP001500456">
    <property type="component" value="Unassembled WGS sequence"/>
</dbReference>
<name>A0ABP7RHA7_9ACTN</name>
<gene>
    <name evidence="3" type="ORF">GCM10022232_38220</name>
</gene>
<sequence length="165" mass="16999">MRAKAVKGSPAAESDSESVSETGGAQPAPPSAEPAGTADSGGGPDLRTAGLKALRELLPGVFPEGDDIDLRDGRLGEELVEIGVTSVFGALWARDGLSRRDRSLVTLGILIALGAESELATHVRIALTNGLTEDELAEVIYHATGYTGFPRAVAARTAAREALGH</sequence>
<dbReference type="PANTHER" id="PTHR33570:SF2">
    <property type="entry name" value="CARBOXYMUCONOLACTONE DECARBOXYLASE-LIKE DOMAIN-CONTAINING PROTEIN"/>
    <property type="match status" value="1"/>
</dbReference>
<keyword evidence="4" id="KW-1185">Reference proteome</keyword>
<evidence type="ECO:0000256" key="1">
    <source>
        <dbReference type="SAM" id="MobiDB-lite"/>
    </source>
</evidence>
<organism evidence="3 4">
    <name type="scientific">Streptomyces plumbiresistens</name>
    <dbReference type="NCBI Taxonomy" id="511811"/>
    <lineage>
        <taxon>Bacteria</taxon>
        <taxon>Bacillati</taxon>
        <taxon>Actinomycetota</taxon>
        <taxon>Actinomycetes</taxon>
        <taxon>Kitasatosporales</taxon>
        <taxon>Streptomycetaceae</taxon>
        <taxon>Streptomyces</taxon>
    </lineage>
</organism>
<dbReference type="SUPFAM" id="SSF69118">
    <property type="entry name" value="AhpD-like"/>
    <property type="match status" value="1"/>
</dbReference>
<dbReference type="InterPro" id="IPR003779">
    <property type="entry name" value="CMD-like"/>
</dbReference>
<protein>
    <recommendedName>
        <fullName evidence="2">Carboxymuconolactone decarboxylase-like domain-containing protein</fullName>
    </recommendedName>
</protein>
<feature type="region of interest" description="Disordered" evidence="1">
    <location>
        <begin position="1"/>
        <end position="46"/>
    </location>
</feature>
<accession>A0ABP7RHA7</accession>
<comment type="caution">
    <text evidence="3">The sequence shown here is derived from an EMBL/GenBank/DDBJ whole genome shotgun (WGS) entry which is preliminary data.</text>
</comment>
<proteinExistence type="predicted"/>
<dbReference type="Pfam" id="PF02627">
    <property type="entry name" value="CMD"/>
    <property type="match status" value="1"/>
</dbReference>
<evidence type="ECO:0000259" key="2">
    <source>
        <dbReference type="Pfam" id="PF02627"/>
    </source>
</evidence>
<evidence type="ECO:0000313" key="4">
    <source>
        <dbReference type="Proteomes" id="UP001500456"/>
    </source>
</evidence>
<reference evidence="4" key="1">
    <citation type="journal article" date="2019" name="Int. J. Syst. Evol. Microbiol.">
        <title>The Global Catalogue of Microorganisms (GCM) 10K type strain sequencing project: providing services to taxonomists for standard genome sequencing and annotation.</title>
        <authorList>
            <consortium name="The Broad Institute Genomics Platform"/>
            <consortium name="The Broad Institute Genome Sequencing Center for Infectious Disease"/>
            <person name="Wu L."/>
            <person name="Ma J."/>
        </authorList>
    </citation>
    <scope>NUCLEOTIDE SEQUENCE [LARGE SCALE GENOMIC DNA]</scope>
    <source>
        <strain evidence="4">JCM 16924</strain>
    </source>
</reference>
<dbReference type="EMBL" id="BAAAZX010000010">
    <property type="protein sequence ID" value="GAA3997474.1"/>
    <property type="molecule type" value="Genomic_DNA"/>
</dbReference>
<evidence type="ECO:0000313" key="3">
    <source>
        <dbReference type="EMBL" id="GAA3997474.1"/>
    </source>
</evidence>
<dbReference type="Gene3D" id="1.20.1290.10">
    <property type="entry name" value="AhpD-like"/>
    <property type="match status" value="1"/>
</dbReference>
<dbReference type="InterPro" id="IPR029032">
    <property type="entry name" value="AhpD-like"/>
</dbReference>
<dbReference type="InterPro" id="IPR052512">
    <property type="entry name" value="4CMD/NDH-1_regulator"/>
</dbReference>
<dbReference type="PANTHER" id="PTHR33570">
    <property type="entry name" value="4-CARBOXYMUCONOLACTONE DECARBOXYLASE FAMILY PROTEIN"/>
    <property type="match status" value="1"/>
</dbReference>